<gene>
    <name evidence="1" type="ORF">FIBSPDRAFT_888952</name>
</gene>
<dbReference type="Proteomes" id="UP000076532">
    <property type="component" value="Unassembled WGS sequence"/>
</dbReference>
<sequence length="206" mass="22598">MTHSRLPSMRAQSSFQHRYCRDPDAATPTAPATEVDATSHVPAEVAPREYLSVAEFLDQHKATQWRKAQNGMWSIESGANMKELKRLAGLERSFLLHLDGIATCRRASVLPDGLLHAVSKSGNAYQTTGPRDGCAIFPKPPNANPLVNDIDIEDSEEPSRRISGPPNQHHFALACAFANSLDTLANVVYSLSSDEQQYDNIGPNVF</sequence>
<keyword evidence="2" id="KW-1185">Reference proteome</keyword>
<accession>A0A166MR10</accession>
<proteinExistence type="predicted"/>
<evidence type="ECO:0000313" key="1">
    <source>
        <dbReference type="EMBL" id="KZP24224.1"/>
    </source>
</evidence>
<name>A0A166MR10_9AGAM</name>
<dbReference type="AlphaFoldDB" id="A0A166MR10"/>
<organism evidence="1 2">
    <name type="scientific">Athelia psychrophila</name>
    <dbReference type="NCBI Taxonomy" id="1759441"/>
    <lineage>
        <taxon>Eukaryota</taxon>
        <taxon>Fungi</taxon>
        <taxon>Dikarya</taxon>
        <taxon>Basidiomycota</taxon>
        <taxon>Agaricomycotina</taxon>
        <taxon>Agaricomycetes</taxon>
        <taxon>Agaricomycetidae</taxon>
        <taxon>Atheliales</taxon>
        <taxon>Atheliaceae</taxon>
        <taxon>Athelia</taxon>
    </lineage>
</organism>
<dbReference type="EMBL" id="KV417527">
    <property type="protein sequence ID" value="KZP24224.1"/>
    <property type="molecule type" value="Genomic_DNA"/>
</dbReference>
<protein>
    <submittedName>
        <fullName evidence="1">Uncharacterized protein</fullName>
    </submittedName>
</protein>
<evidence type="ECO:0000313" key="2">
    <source>
        <dbReference type="Proteomes" id="UP000076532"/>
    </source>
</evidence>
<reference evidence="1 2" key="1">
    <citation type="journal article" date="2016" name="Mol. Biol. Evol.">
        <title>Comparative Genomics of Early-Diverging Mushroom-Forming Fungi Provides Insights into the Origins of Lignocellulose Decay Capabilities.</title>
        <authorList>
            <person name="Nagy L.G."/>
            <person name="Riley R."/>
            <person name="Tritt A."/>
            <person name="Adam C."/>
            <person name="Daum C."/>
            <person name="Floudas D."/>
            <person name="Sun H."/>
            <person name="Yadav J.S."/>
            <person name="Pangilinan J."/>
            <person name="Larsson K.H."/>
            <person name="Matsuura K."/>
            <person name="Barry K."/>
            <person name="Labutti K."/>
            <person name="Kuo R."/>
            <person name="Ohm R.A."/>
            <person name="Bhattacharya S.S."/>
            <person name="Shirouzu T."/>
            <person name="Yoshinaga Y."/>
            <person name="Martin F.M."/>
            <person name="Grigoriev I.V."/>
            <person name="Hibbett D.S."/>
        </authorList>
    </citation>
    <scope>NUCLEOTIDE SEQUENCE [LARGE SCALE GENOMIC DNA]</scope>
    <source>
        <strain evidence="1 2">CBS 109695</strain>
    </source>
</reference>